<dbReference type="EMBL" id="GL348718">
    <property type="protein sequence ID" value="EFH49752.1"/>
    <property type="molecule type" value="Genomic_DNA"/>
</dbReference>
<keyword evidence="3" id="KW-1185">Reference proteome</keyword>
<reference evidence="3" key="1">
    <citation type="journal article" date="2011" name="Nat. Genet.">
        <title>The Arabidopsis lyrata genome sequence and the basis of rapid genome size change.</title>
        <authorList>
            <person name="Hu T.T."/>
            <person name="Pattyn P."/>
            <person name="Bakker E.G."/>
            <person name="Cao J."/>
            <person name="Cheng J.-F."/>
            <person name="Clark R.M."/>
            <person name="Fahlgren N."/>
            <person name="Fawcett J.A."/>
            <person name="Grimwood J."/>
            <person name="Gundlach H."/>
            <person name="Haberer G."/>
            <person name="Hollister J.D."/>
            <person name="Ossowski S."/>
            <person name="Ottilar R.P."/>
            <person name="Salamov A.A."/>
            <person name="Schneeberger K."/>
            <person name="Spannagl M."/>
            <person name="Wang X."/>
            <person name="Yang L."/>
            <person name="Nasrallah M.E."/>
            <person name="Bergelson J."/>
            <person name="Carrington J.C."/>
            <person name="Gaut B.S."/>
            <person name="Schmutz J."/>
            <person name="Mayer K.F.X."/>
            <person name="Van de Peer Y."/>
            <person name="Grigoriev I.V."/>
            <person name="Nordborg M."/>
            <person name="Weigel D."/>
            <person name="Guo Y.-L."/>
        </authorList>
    </citation>
    <scope>NUCLEOTIDE SEQUENCE [LARGE SCALE GENOMIC DNA]</scope>
    <source>
        <strain evidence="3">cv. MN47</strain>
    </source>
</reference>
<dbReference type="AlphaFoldDB" id="D7M3L2"/>
<evidence type="ECO:0000313" key="3">
    <source>
        <dbReference type="Proteomes" id="UP000008694"/>
    </source>
</evidence>
<feature type="compositionally biased region" description="Polar residues" evidence="1">
    <location>
        <begin position="34"/>
        <end position="43"/>
    </location>
</feature>
<dbReference type="HOGENOM" id="CLU_2834607_0_0_1"/>
<proteinExistence type="predicted"/>
<dbReference type="Proteomes" id="UP000008694">
    <property type="component" value="Unassembled WGS sequence"/>
</dbReference>
<sequence length="66" mass="8008">METRKSTTPDSGSSYTNEDYLTNYRELKYLYQQVENKNPNTNSWKRRIRGKRNNHEKNTPRKIPMQ</sequence>
<protein>
    <submittedName>
        <fullName evidence="2">Predicted protein</fullName>
    </submittedName>
</protein>
<evidence type="ECO:0000313" key="2">
    <source>
        <dbReference type="EMBL" id="EFH49752.1"/>
    </source>
</evidence>
<organism evidence="3">
    <name type="scientific">Arabidopsis lyrata subsp. lyrata</name>
    <name type="common">Lyre-leaved rock-cress</name>
    <dbReference type="NCBI Taxonomy" id="81972"/>
    <lineage>
        <taxon>Eukaryota</taxon>
        <taxon>Viridiplantae</taxon>
        <taxon>Streptophyta</taxon>
        <taxon>Embryophyta</taxon>
        <taxon>Tracheophyta</taxon>
        <taxon>Spermatophyta</taxon>
        <taxon>Magnoliopsida</taxon>
        <taxon>eudicotyledons</taxon>
        <taxon>Gunneridae</taxon>
        <taxon>Pentapetalae</taxon>
        <taxon>rosids</taxon>
        <taxon>malvids</taxon>
        <taxon>Brassicales</taxon>
        <taxon>Brassicaceae</taxon>
        <taxon>Camelineae</taxon>
        <taxon>Arabidopsis</taxon>
    </lineage>
</organism>
<dbReference type="Gramene" id="scaffold_601119.1">
    <property type="protein sequence ID" value="scaffold_601119.1"/>
    <property type="gene ID" value="scaffold_601119.1"/>
</dbReference>
<evidence type="ECO:0000256" key="1">
    <source>
        <dbReference type="SAM" id="MobiDB-lite"/>
    </source>
</evidence>
<accession>D7M3L2</accession>
<gene>
    <name evidence="2" type="ORF">ARALYDRAFT_909062</name>
</gene>
<feature type="region of interest" description="Disordered" evidence="1">
    <location>
        <begin position="34"/>
        <end position="66"/>
    </location>
</feature>
<name>D7M3L2_ARALL</name>